<reference evidence="2" key="1">
    <citation type="submission" date="2023-10" db="EMBL/GenBank/DDBJ databases">
        <title>Genome assemblies of two species of porcelain crab, Petrolisthes cinctipes and Petrolisthes manimaculis (Anomura: Porcellanidae).</title>
        <authorList>
            <person name="Angst P."/>
        </authorList>
    </citation>
    <scope>NUCLEOTIDE SEQUENCE</scope>
    <source>
        <strain evidence="2">PB745_01</strain>
        <tissue evidence="2">Gill</tissue>
    </source>
</reference>
<dbReference type="PANTHER" id="PTHR47055">
    <property type="entry name" value="DDE_TNP_1_7 DOMAIN-CONTAINING PROTEIN"/>
    <property type="match status" value="1"/>
</dbReference>
<dbReference type="GO" id="GO:0043565">
    <property type="term" value="F:sequence-specific DNA binding"/>
    <property type="evidence" value="ECO:0007669"/>
    <property type="project" value="TreeGrafter"/>
</dbReference>
<evidence type="ECO:0000313" key="2">
    <source>
        <dbReference type="EMBL" id="KAK3880386.1"/>
    </source>
</evidence>
<protein>
    <recommendedName>
        <fullName evidence="1">PiggyBac transposable element-derived protein domain-containing protein</fullName>
    </recommendedName>
</protein>
<feature type="domain" description="PiggyBac transposable element-derived protein" evidence="1">
    <location>
        <begin position="18"/>
        <end position="148"/>
    </location>
</feature>
<dbReference type="InterPro" id="IPR052638">
    <property type="entry name" value="PiggyBac_TE-derived"/>
</dbReference>
<organism evidence="2 3">
    <name type="scientific">Petrolisthes cinctipes</name>
    <name type="common">Flat porcelain crab</name>
    <dbReference type="NCBI Taxonomy" id="88211"/>
    <lineage>
        <taxon>Eukaryota</taxon>
        <taxon>Metazoa</taxon>
        <taxon>Ecdysozoa</taxon>
        <taxon>Arthropoda</taxon>
        <taxon>Crustacea</taxon>
        <taxon>Multicrustacea</taxon>
        <taxon>Malacostraca</taxon>
        <taxon>Eumalacostraca</taxon>
        <taxon>Eucarida</taxon>
        <taxon>Decapoda</taxon>
        <taxon>Pleocyemata</taxon>
        <taxon>Anomura</taxon>
        <taxon>Galatheoidea</taxon>
        <taxon>Porcellanidae</taxon>
        <taxon>Petrolisthes</taxon>
    </lineage>
</organism>
<dbReference type="PANTHER" id="PTHR47055:SF3">
    <property type="entry name" value="PHORBOL-ESTER_DAG-TYPE DOMAIN-CONTAINING PROTEIN"/>
    <property type="match status" value="1"/>
</dbReference>
<dbReference type="Proteomes" id="UP001286313">
    <property type="component" value="Unassembled WGS sequence"/>
</dbReference>
<keyword evidence="3" id="KW-1185">Reference proteome</keyword>
<comment type="caution">
    <text evidence="2">The sequence shown here is derived from an EMBL/GenBank/DDBJ whole genome shotgun (WGS) entry which is preliminary data.</text>
</comment>
<name>A0AAE1KNH9_PETCI</name>
<dbReference type="AlphaFoldDB" id="A0AAE1KNH9"/>
<proteinExistence type="predicted"/>
<accession>A0AAE1KNH9</accession>
<dbReference type="Pfam" id="PF13843">
    <property type="entry name" value="DDE_Tnp_1_7"/>
    <property type="match status" value="1"/>
</dbReference>
<evidence type="ECO:0000259" key="1">
    <source>
        <dbReference type="Pfam" id="PF13843"/>
    </source>
</evidence>
<gene>
    <name evidence="2" type="ORF">Pcinc_015152</name>
</gene>
<sequence length="154" mass="17230">MMSRNILDDVIRYSHFVSINKAAEEYIEKTEYVSVDESMIKYFGPHHLKQFIRGKPVHFGYIVWVLATSTGELIHCEPYGGSKTKLFTYGLGQEPNVVYGLVKDAKLVVGTKVACDNLFTSLDLLDNMSKGIGVVGTVRQNRLSKLSLPSKQQA</sequence>
<dbReference type="EMBL" id="JAWQEG010001327">
    <property type="protein sequence ID" value="KAK3880386.1"/>
    <property type="molecule type" value="Genomic_DNA"/>
</dbReference>
<evidence type="ECO:0000313" key="3">
    <source>
        <dbReference type="Proteomes" id="UP001286313"/>
    </source>
</evidence>
<dbReference type="InterPro" id="IPR029526">
    <property type="entry name" value="PGBD"/>
</dbReference>